<dbReference type="RefSeq" id="WP_379848393.1">
    <property type="nucleotide sequence ID" value="NZ_JBHSMA010000006.1"/>
</dbReference>
<evidence type="ECO:0000259" key="1">
    <source>
        <dbReference type="Pfam" id="PF01926"/>
    </source>
</evidence>
<comment type="caution">
    <text evidence="2">The sequence shown here is derived from an EMBL/GenBank/DDBJ whole genome shotgun (WGS) entry which is preliminary data.</text>
</comment>
<proteinExistence type="predicted"/>
<dbReference type="EMBL" id="JBHSMA010000006">
    <property type="protein sequence ID" value="MFC5411500.1"/>
    <property type="molecule type" value="Genomic_DNA"/>
</dbReference>
<feature type="domain" description="G" evidence="1">
    <location>
        <begin position="16"/>
        <end position="118"/>
    </location>
</feature>
<evidence type="ECO:0000313" key="3">
    <source>
        <dbReference type="Proteomes" id="UP001596106"/>
    </source>
</evidence>
<sequence>MAPFRHVKFSQHTRNICLIGRTGSGKSSTGNALLGYNFFISGAENGLTSVSDWIDYEDGYTLTDTPGLLDEIDYESAVIRYLRKSRIIVYVTSGQLYQPELDFLAKIHNQYLKDQVFLLFVNRQDEKRNILNSKQIKTEREAIINQLAPWIPASRIAFGSSAPVKFGKMQRPEIDELKSLIHQFM</sequence>
<dbReference type="Gene3D" id="3.40.50.300">
    <property type="entry name" value="P-loop containing nucleotide triphosphate hydrolases"/>
    <property type="match status" value="1"/>
</dbReference>
<dbReference type="Pfam" id="PF01926">
    <property type="entry name" value="MMR_HSR1"/>
    <property type="match status" value="1"/>
</dbReference>
<reference evidence="3" key="1">
    <citation type="journal article" date="2019" name="Int. J. Syst. Evol. Microbiol.">
        <title>The Global Catalogue of Microorganisms (GCM) 10K type strain sequencing project: providing services to taxonomists for standard genome sequencing and annotation.</title>
        <authorList>
            <consortium name="The Broad Institute Genomics Platform"/>
            <consortium name="The Broad Institute Genome Sequencing Center for Infectious Disease"/>
            <person name="Wu L."/>
            <person name="Ma J."/>
        </authorList>
    </citation>
    <scope>NUCLEOTIDE SEQUENCE [LARGE SCALE GENOMIC DNA]</scope>
    <source>
        <strain evidence="3">CCUG 55250</strain>
    </source>
</reference>
<name>A0ABW0IG15_9BACT</name>
<keyword evidence="3" id="KW-1185">Reference proteome</keyword>
<dbReference type="InterPro" id="IPR027417">
    <property type="entry name" value="P-loop_NTPase"/>
</dbReference>
<dbReference type="SUPFAM" id="SSF52540">
    <property type="entry name" value="P-loop containing nucleoside triphosphate hydrolases"/>
    <property type="match status" value="1"/>
</dbReference>
<gene>
    <name evidence="2" type="ORF">ACFPMF_19420</name>
</gene>
<dbReference type="InterPro" id="IPR006073">
    <property type="entry name" value="GTP-bd"/>
</dbReference>
<dbReference type="CDD" id="cd00882">
    <property type="entry name" value="Ras_like_GTPase"/>
    <property type="match status" value="1"/>
</dbReference>
<accession>A0ABW0IG15</accession>
<organism evidence="2 3">
    <name type="scientific">Larkinella bovis</name>
    <dbReference type="NCBI Taxonomy" id="683041"/>
    <lineage>
        <taxon>Bacteria</taxon>
        <taxon>Pseudomonadati</taxon>
        <taxon>Bacteroidota</taxon>
        <taxon>Cytophagia</taxon>
        <taxon>Cytophagales</taxon>
        <taxon>Spirosomataceae</taxon>
        <taxon>Larkinella</taxon>
    </lineage>
</organism>
<protein>
    <submittedName>
        <fullName evidence="2">GTPase</fullName>
    </submittedName>
</protein>
<dbReference type="Proteomes" id="UP001596106">
    <property type="component" value="Unassembled WGS sequence"/>
</dbReference>
<evidence type="ECO:0000313" key="2">
    <source>
        <dbReference type="EMBL" id="MFC5411500.1"/>
    </source>
</evidence>